<evidence type="ECO:0000313" key="2">
    <source>
        <dbReference type="Proteomes" id="UP000269154"/>
    </source>
</evidence>
<protein>
    <submittedName>
        <fullName evidence="1">Uncharacterized protein</fullName>
    </submittedName>
</protein>
<dbReference type="Proteomes" id="UP000269154">
    <property type="component" value="Unassembled WGS sequence"/>
</dbReference>
<reference evidence="1 2" key="1">
    <citation type="journal article" date="2018" name="ACS Chem. Biol.">
        <title>Ketoreductase domain dysfunction expands chemodiversity: malyngamide biosynthesis in the cyanobacterium Okeania hirsuta.</title>
        <authorList>
            <person name="Moss N.A."/>
            <person name="Leao T."/>
            <person name="Rankin M."/>
            <person name="McCullough T.M."/>
            <person name="Qu P."/>
            <person name="Korobeynikov A."/>
            <person name="Smith J.L."/>
            <person name="Gerwick L."/>
            <person name="Gerwick W.H."/>
        </authorList>
    </citation>
    <scope>NUCLEOTIDE SEQUENCE [LARGE SCALE GENOMIC DNA]</scope>
    <source>
        <strain evidence="1 2">PAB10Feb10-1</strain>
    </source>
</reference>
<comment type="caution">
    <text evidence="1">The sequence shown here is derived from an EMBL/GenBank/DDBJ whole genome shotgun (WGS) entry which is preliminary data.</text>
</comment>
<keyword evidence="2" id="KW-1185">Reference proteome</keyword>
<evidence type="ECO:0000313" key="1">
    <source>
        <dbReference type="EMBL" id="RQH43024.1"/>
    </source>
</evidence>
<accession>A0A3N6N8Q4</accession>
<dbReference type="EMBL" id="RCBY01000068">
    <property type="protein sequence ID" value="RQH43024.1"/>
    <property type="molecule type" value="Genomic_DNA"/>
</dbReference>
<dbReference type="AlphaFoldDB" id="A0A3N6N8Q4"/>
<name>A0A3N6N8Q4_9CYAN</name>
<dbReference type="RefSeq" id="WP_124146777.1">
    <property type="nucleotide sequence ID" value="NZ_CAWOKI010000195.1"/>
</dbReference>
<dbReference type="OrthoDB" id="32195at2"/>
<organism evidence="1 2">
    <name type="scientific">Okeania hirsuta</name>
    <dbReference type="NCBI Taxonomy" id="1458930"/>
    <lineage>
        <taxon>Bacteria</taxon>
        <taxon>Bacillati</taxon>
        <taxon>Cyanobacteriota</taxon>
        <taxon>Cyanophyceae</taxon>
        <taxon>Oscillatoriophycideae</taxon>
        <taxon>Oscillatoriales</taxon>
        <taxon>Microcoleaceae</taxon>
        <taxon>Okeania</taxon>
    </lineage>
</organism>
<proteinExistence type="predicted"/>
<sequence>MPATPESIHAFLNYCREYISGTKRSDGWLFLNIFFQAFRYEGLKEVGAKCEEVVPDGSRKGKTGFADLFWPRKIPL</sequence>
<gene>
    <name evidence="1" type="ORF">D5R40_13830</name>
</gene>